<keyword evidence="3" id="KW-1185">Reference proteome</keyword>
<dbReference type="EMBL" id="JAUIRO010000003">
    <property type="protein sequence ID" value="KAK0723174.1"/>
    <property type="molecule type" value="Genomic_DNA"/>
</dbReference>
<dbReference type="RefSeq" id="XP_060299098.1">
    <property type="nucleotide sequence ID" value="XM_060441766.1"/>
</dbReference>
<evidence type="ECO:0000256" key="1">
    <source>
        <dbReference type="SAM" id="SignalP"/>
    </source>
</evidence>
<dbReference type="AlphaFoldDB" id="A0AA40AWA5"/>
<reference evidence="2" key="1">
    <citation type="submission" date="2023-06" db="EMBL/GenBank/DDBJ databases">
        <title>Genome-scale phylogeny and comparative genomics of the fungal order Sordariales.</title>
        <authorList>
            <consortium name="Lawrence Berkeley National Laboratory"/>
            <person name="Hensen N."/>
            <person name="Bonometti L."/>
            <person name="Westerberg I."/>
            <person name="Brannstrom I.O."/>
            <person name="Guillou S."/>
            <person name="Cros-Aarteil S."/>
            <person name="Calhoun S."/>
            <person name="Haridas S."/>
            <person name="Kuo A."/>
            <person name="Mondo S."/>
            <person name="Pangilinan J."/>
            <person name="Riley R."/>
            <person name="LaButti K."/>
            <person name="Andreopoulos B."/>
            <person name="Lipzen A."/>
            <person name="Chen C."/>
            <person name="Yanf M."/>
            <person name="Daum C."/>
            <person name="Ng V."/>
            <person name="Clum A."/>
            <person name="Steindorff A."/>
            <person name="Ohm R."/>
            <person name="Martin F."/>
            <person name="Silar P."/>
            <person name="Natvig D."/>
            <person name="Lalanne C."/>
            <person name="Gautier V."/>
            <person name="Ament-velasquez S.L."/>
            <person name="Kruys A."/>
            <person name="Hutchinson M.I."/>
            <person name="Powell A.J."/>
            <person name="Barry K."/>
            <person name="Miller A.N."/>
            <person name="Grigoriev I.V."/>
            <person name="Debuchy R."/>
            <person name="Gladieux P."/>
            <person name="Thoren M.H."/>
            <person name="Johannesson H."/>
        </authorList>
    </citation>
    <scope>NUCLEOTIDE SEQUENCE</scope>
    <source>
        <strain evidence="2">SMH2392-1A</strain>
    </source>
</reference>
<evidence type="ECO:0000313" key="2">
    <source>
        <dbReference type="EMBL" id="KAK0723174.1"/>
    </source>
</evidence>
<proteinExistence type="predicted"/>
<name>A0AA40AWA5_9PEZI</name>
<gene>
    <name evidence="2" type="ORF">B0T26DRAFT_705662</name>
</gene>
<evidence type="ECO:0000313" key="3">
    <source>
        <dbReference type="Proteomes" id="UP001172101"/>
    </source>
</evidence>
<accession>A0AA40AWA5</accession>
<protein>
    <submittedName>
        <fullName evidence="2">Uncharacterized protein</fullName>
    </submittedName>
</protein>
<keyword evidence="1" id="KW-0732">Signal</keyword>
<dbReference type="GeneID" id="85325036"/>
<feature type="chain" id="PRO_5041464549" evidence="1">
    <location>
        <begin position="22"/>
        <end position="96"/>
    </location>
</feature>
<sequence>MKIRRRYFWPVFGSMLTLATAARCNWDTTALPALRAGQLANAVILAVKCGICAYIPTVFGDVLTVGEDALFRYAERNGSGCSAQEGRRDFSGDSRA</sequence>
<comment type="caution">
    <text evidence="2">The sequence shown here is derived from an EMBL/GenBank/DDBJ whole genome shotgun (WGS) entry which is preliminary data.</text>
</comment>
<dbReference type="Proteomes" id="UP001172101">
    <property type="component" value="Unassembled WGS sequence"/>
</dbReference>
<feature type="signal peptide" evidence="1">
    <location>
        <begin position="1"/>
        <end position="21"/>
    </location>
</feature>
<organism evidence="2 3">
    <name type="scientific">Lasiosphaeria miniovina</name>
    <dbReference type="NCBI Taxonomy" id="1954250"/>
    <lineage>
        <taxon>Eukaryota</taxon>
        <taxon>Fungi</taxon>
        <taxon>Dikarya</taxon>
        <taxon>Ascomycota</taxon>
        <taxon>Pezizomycotina</taxon>
        <taxon>Sordariomycetes</taxon>
        <taxon>Sordariomycetidae</taxon>
        <taxon>Sordariales</taxon>
        <taxon>Lasiosphaeriaceae</taxon>
        <taxon>Lasiosphaeria</taxon>
    </lineage>
</organism>